<reference evidence="1 2" key="1">
    <citation type="journal article" date="2020" name="Cell">
        <title>Large-Scale Comparative Analyses of Tick Genomes Elucidate Their Genetic Diversity and Vector Capacities.</title>
        <authorList>
            <consortium name="Tick Genome and Microbiome Consortium (TIGMIC)"/>
            <person name="Jia N."/>
            <person name="Wang J."/>
            <person name="Shi W."/>
            <person name="Du L."/>
            <person name="Sun Y."/>
            <person name="Zhan W."/>
            <person name="Jiang J.F."/>
            <person name="Wang Q."/>
            <person name="Zhang B."/>
            <person name="Ji P."/>
            <person name="Bell-Sakyi L."/>
            <person name="Cui X.M."/>
            <person name="Yuan T.T."/>
            <person name="Jiang B.G."/>
            <person name="Yang W.F."/>
            <person name="Lam T.T."/>
            <person name="Chang Q.C."/>
            <person name="Ding S.J."/>
            <person name="Wang X.J."/>
            <person name="Zhu J.G."/>
            <person name="Ruan X.D."/>
            <person name="Zhao L."/>
            <person name="Wei J.T."/>
            <person name="Ye R.Z."/>
            <person name="Que T.C."/>
            <person name="Du C.H."/>
            <person name="Zhou Y.H."/>
            <person name="Cheng J.X."/>
            <person name="Dai P.F."/>
            <person name="Guo W.B."/>
            <person name="Han X.H."/>
            <person name="Huang E.J."/>
            <person name="Li L.F."/>
            <person name="Wei W."/>
            <person name="Gao Y.C."/>
            <person name="Liu J.Z."/>
            <person name="Shao H.Z."/>
            <person name="Wang X."/>
            <person name="Wang C.C."/>
            <person name="Yang T.C."/>
            <person name="Huo Q.B."/>
            <person name="Li W."/>
            <person name="Chen H.Y."/>
            <person name="Chen S.E."/>
            <person name="Zhou L.G."/>
            <person name="Ni X.B."/>
            <person name="Tian J.H."/>
            <person name="Sheng Y."/>
            <person name="Liu T."/>
            <person name="Pan Y.S."/>
            <person name="Xia L.Y."/>
            <person name="Li J."/>
            <person name="Zhao F."/>
            <person name="Cao W.C."/>
        </authorList>
    </citation>
    <scope>NUCLEOTIDE SEQUENCE [LARGE SCALE GENOMIC DNA]</scope>
    <source>
        <strain evidence="1">HaeL-2018</strain>
    </source>
</reference>
<protein>
    <submittedName>
        <fullName evidence="1">Uncharacterized protein</fullName>
    </submittedName>
</protein>
<gene>
    <name evidence="1" type="ORF">HPB48_001392</name>
</gene>
<keyword evidence="2" id="KW-1185">Reference proteome</keyword>
<organism evidence="1 2">
    <name type="scientific">Haemaphysalis longicornis</name>
    <name type="common">Bush tick</name>
    <dbReference type="NCBI Taxonomy" id="44386"/>
    <lineage>
        <taxon>Eukaryota</taxon>
        <taxon>Metazoa</taxon>
        <taxon>Ecdysozoa</taxon>
        <taxon>Arthropoda</taxon>
        <taxon>Chelicerata</taxon>
        <taxon>Arachnida</taxon>
        <taxon>Acari</taxon>
        <taxon>Parasitiformes</taxon>
        <taxon>Ixodida</taxon>
        <taxon>Ixodoidea</taxon>
        <taxon>Ixodidae</taxon>
        <taxon>Haemaphysalinae</taxon>
        <taxon>Haemaphysalis</taxon>
    </lineage>
</organism>
<dbReference type="AlphaFoldDB" id="A0A9J6GWY8"/>
<dbReference type="Proteomes" id="UP000821853">
    <property type="component" value="Chromosome 8"/>
</dbReference>
<proteinExistence type="predicted"/>
<evidence type="ECO:0000313" key="1">
    <source>
        <dbReference type="EMBL" id="KAH9379997.1"/>
    </source>
</evidence>
<dbReference type="EMBL" id="JABSTR010000010">
    <property type="protein sequence ID" value="KAH9379997.1"/>
    <property type="molecule type" value="Genomic_DNA"/>
</dbReference>
<name>A0A9J6GWY8_HAELO</name>
<sequence length="157" mass="17611">MVSAPGPDGVSESKEVDAALKRRAAKWFQDMKNQYTNKDLFAHAQQPHGNSWLYPDSKFLSDGDSVFVQTLLQHVLCQTVMPAIQQLVPAVDVPSGQRRHSTFSKSVNPLVWFVRNATTLWPGRLRVLAVKRILWVGRRGEGVHQPLRGSTKARHSS</sequence>
<comment type="caution">
    <text evidence="1">The sequence shown here is derived from an EMBL/GenBank/DDBJ whole genome shotgun (WGS) entry which is preliminary data.</text>
</comment>
<dbReference type="VEuPathDB" id="VectorBase:HLOH_041978"/>
<accession>A0A9J6GWY8</accession>
<evidence type="ECO:0000313" key="2">
    <source>
        <dbReference type="Proteomes" id="UP000821853"/>
    </source>
</evidence>